<dbReference type="AlphaFoldDB" id="A0AAD3UD80"/>
<proteinExistence type="predicted"/>
<evidence type="ECO:0000313" key="2">
    <source>
        <dbReference type="Proteomes" id="UP000859505"/>
    </source>
</evidence>
<organism evidence="1 2">
    <name type="scientific">Aeromonas hydrophila</name>
    <dbReference type="NCBI Taxonomy" id="644"/>
    <lineage>
        <taxon>Bacteria</taxon>
        <taxon>Pseudomonadati</taxon>
        <taxon>Pseudomonadota</taxon>
        <taxon>Gammaproteobacteria</taxon>
        <taxon>Aeromonadales</taxon>
        <taxon>Aeromonadaceae</taxon>
        <taxon>Aeromonas</taxon>
    </lineage>
</organism>
<evidence type="ECO:0000313" key="1">
    <source>
        <dbReference type="EMBL" id="HAT6345375.1"/>
    </source>
</evidence>
<sequence>MQWALSFLAPAPSGAGASCVQRCCIFTHFSYTDLRQWSYCHVGKMVKNKPLTRGKLVKMGETV</sequence>
<name>A0AAD3UD80_AERHY</name>
<comment type="caution">
    <text evidence="1">The sequence shown here is derived from an EMBL/GenBank/DDBJ whole genome shotgun (WGS) entry which is preliminary data.</text>
</comment>
<dbReference type="Proteomes" id="UP000859505">
    <property type="component" value="Unassembled WGS sequence"/>
</dbReference>
<dbReference type="EMBL" id="DACTUL010000027">
    <property type="protein sequence ID" value="HAT6345375.1"/>
    <property type="molecule type" value="Genomic_DNA"/>
</dbReference>
<reference evidence="1" key="1">
    <citation type="journal article" date="2018" name="Genome Biol.">
        <title>SKESA: strategic k-mer extension for scrupulous assemblies.</title>
        <authorList>
            <person name="Souvorov A."/>
            <person name="Agarwala R."/>
            <person name="Lipman D.J."/>
        </authorList>
    </citation>
    <scope>NUCLEOTIDE SEQUENCE</scope>
    <source>
        <strain evidence="1">OLC2673_Aeromonas</strain>
    </source>
</reference>
<protein>
    <submittedName>
        <fullName evidence="1">Uncharacterized protein</fullName>
    </submittedName>
</protein>
<reference evidence="1" key="2">
    <citation type="submission" date="2020-01" db="EMBL/GenBank/DDBJ databases">
        <authorList>
            <consortium name="NCBI Pathogen Detection Project"/>
        </authorList>
    </citation>
    <scope>NUCLEOTIDE SEQUENCE</scope>
    <source>
        <strain evidence="1">OLC2673_Aeromonas</strain>
    </source>
</reference>
<accession>A0AAD3UD80</accession>
<gene>
    <name evidence="1" type="ORF">JAJ28_003142</name>
</gene>